<dbReference type="Proteomes" id="UP000177943">
    <property type="component" value="Unassembled WGS sequence"/>
</dbReference>
<organism evidence="2 3">
    <name type="scientific">Candidatus Taylorbacteria bacterium RIFCSPHIGHO2_02_FULL_45_35</name>
    <dbReference type="NCBI Taxonomy" id="1802311"/>
    <lineage>
        <taxon>Bacteria</taxon>
        <taxon>Candidatus Tayloriibacteriota</taxon>
    </lineage>
</organism>
<dbReference type="AlphaFoldDB" id="A0A1G2MP88"/>
<evidence type="ECO:0000313" key="3">
    <source>
        <dbReference type="Proteomes" id="UP000177943"/>
    </source>
</evidence>
<proteinExistence type="predicted"/>
<dbReference type="EMBL" id="MHRP01000048">
    <property type="protein sequence ID" value="OHA25673.1"/>
    <property type="molecule type" value="Genomic_DNA"/>
</dbReference>
<comment type="caution">
    <text evidence="2">The sequence shown here is derived from an EMBL/GenBank/DDBJ whole genome shotgun (WGS) entry which is preliminary data.</text>
</comment>
<evidence type="ECO:0000313" key="2">
    <source>
        <dbReference type="EMBL" id="OHA25673.1"/>
    </source>
</evidence>
<sequence length="94" mass="10377">MRPSCAPEQTAPERTATNNVMQRKSRTKTDNNPLDNKLTKLTVNVPLSLRKAGLTLAHKHAKHETKTTCLNRPGNPCPPLLEGMVRTKHGNIAD</sequence>
<gene>
    <name evidence="2" type="ORF">A3D56_04080</name>
</gene>
<protein>
    <submittedName>
        <fullName evidence="2">Uncharacterized protein</fullName>
    </submittedName>
</protein>
<name>A0A1G2MP88_9BACT</name>
<evidence type="ECO:0000256" key="1">
    <source>
        <dbReference type="SAM" id="MobiDB-lite"/>
    </source>
</evidence>
<accession>A0A1G2MP88</accession>
<feature type="region of interest" description="Disordered" evidence="1">
    <location>
        <begin position="1"/>
        <end position="36"/>
    </location>
</feature>
<reference evidence="2 3" key="1">
    <citation type="journal article" date="2016" name="Nat. Commun.">
        <title>Thousands of microbial genomes shed light on interconnected biogeochemical processes in an aquifer system.</title>
        <authorList>
            <person name="Anantharaman K."/>
            <person name="Brown C.T."/>
            <person name="Hug L.A."/>
            <person name="Sharon I."/>
            <person name="Castelle C.J."/>
            <person name="Probst A.J."/>
            <person name="Thomas B.C."/>
            <person name="Singh A."/>
            <person name="Wilkins M.J."/>
            <person name="Karaoz U."/>
            <person name="Brodie E.L."/>
            <person name="Williams K.H."/>
            <person name="Hubbard S.S."/>
            <person name="Banfield J.F."/>
        </authorList>
    </citation>
    <scope>NUCLEOTIDE SEQUENCE [LARGE SCALE GENOMIC DNA]</scope>
</reference>